<dbReference type="GO" id="GO:0000155">
    <property type="term" value="F:phosphorelay sensor kinase activity"/>
    <property type="evidence" value="ECO:0007669"/>
    <property type="project" value="InterPro"/>
</dbReference>
<dbReference type="PROSITE" id="PS50109">
    <property type="entry name" value="HIS_KIN"/>
    <property type="match status" value="1"/>
</dbReference>
<dbReference type="PRINTS" id="PR00344">
    <property type="entry name" value="BCTRLSENSOR"/>
</dbReference>
<dbReference type="SMART" id="SM00388">
    <property type="entry name" value="HisKA"/>
    <property type="match status" value="1"/>
</dbReference>
<dbReference type="Proteomes" id="UP000031258">
    <property type="component" value="Unassembled WGS sequence"/>
</dbReference>
<dbReference type="Pfam" id="PF00512">
    <property type="entry name" value="HisKA"/>
    <property type="match status" value="1"/>
</dbReference>
<dbReference type="InterPro" id="IPR036097">
    <property type="entry name" value="HisK_dim/P_sf"/>
</dbReference>
<dbReference type="CDD" id="cd00082">
    <property type="entry name" value="HisKA"/>
    <property type="match status" value="1"/>
</dbReference>
<keyword evidence="10" id="KW-1185">Reference proteome</keyword>
<feature type="domain" description="Histidine kinase" evidence="8">
    <location>
        <begin position="395"/>
        <end position="614"/>
    </location>
</feature>
<protein>
    <recommendedName>
        <fullName evidence="2">histidine kinase</fullName>
        <ecNumber evidence="2">2.7.13.3</ecNumber>
    </recommendedName>
</protein>
<evidence type="ECO:0000256" key="1">
    <source>
        <dbReference type="ARBA" id="ARBA00000085"/>
    </source>
</evidence>
<dbReference type="Gene3D" id="3.30.450.20">
    <property type="entry name" value="PAS domain"/>
    <property type="match status" value="2"/>
</dbReference>
<dbReference type="GO" id="GO:0009927">
    <property type="term" value="F:histidine phosphotransfer kinase activity"/>
    <property type="evidence" value="ECO:0007669"/>
    <property type="project" value="TreeGrafter"/>
</dbReference>
<sequence>MALQDQYIKHKEKPAKFITKFIILEVVLFLILITWYISNLQSINYSIIKDKLTNAAESIEVSFTDPFDNARSIISYIGELIVKFNADDNQKILNLLDTFHDQSSVKELVTWSAIIWSDNAFNIRVDSGLGIMKSPYKNISTRHFLPDTVTQPWKLRIGSYKTDIVTGTKVIPFGMGITNEAGQYLGTITSGFELFKLEQHLSNIEIYNKNISFFIIDKEGKVIIKSKGSIISENLNNFIKKFINSKNYNHLDITAIPWSKDAESIFITKLRNLKNFYIVVVFNEIIWDELLLTSFKKTFYNLSLIFCLCIIILIFVNKFVVQPVIELSDVAEKISSNDRLVEINEYTTKEISLLASSLKKVILQKAELVEANEKLEFLLKKLEAMNKTKLDFIRNIQHELRTPLNHIIGGCDVLGSEFAGPMLPEYFEYIQIIHQSGRDLLGKINNIIAVADFESGNVKLNESKCSIKEIIDNALNALIPKIKQHKLNLKLDIQHNLPYIYLDPEKIKIVLLNFINNSIVFNKPNGDILISALQSVAGIIIEISDTGQGIHEDNLHKITEMFSTTGDVLTKVKSGLGLGLTIAQSILDLHDIKMEIESKVNQGTKIKISIPNIRLEKH</sequence>
<dbReference type="Pfam" id="PF02518">
    <property type="entry name" value="HATPase_c"/>
    <property type="match status" value="1"/>
</dbReference>
<comment type="caution">
    <text evidence="9">The sequence shown here is derived from an EMBL/GenBank/DDBJ whole genome shotgun (WGS) entry which is preliminary data.</text>
</comment>
<evidence type="ECO:0000256" key="3">
    <source>
        <dbReference type="ARBA" id="ARBA00022553"/>
    </source>
</evidence>
<reference evidence="9 10" key="1">
    <citation type="submission" date="2014-11" db="EMBL/GenBank/DDBJ databases">
        <title>A Rickettsiales Symbiont of Amoebae With Ancient Features.</title>
        <authorList>
            <person name="Schulz F."/>
            <person name="Martijn J."/>
            <person name="Wascher F."/>
            <person name="Kostanjsek R."/>
            <person name="Ettema T.J."/>
            <person name="Horn M."/>
        </authorList>
    </citation>
    <scope>NUCLEOTIDE SEQUENCE [LARGE SCALE GENOMIC DNA]</scope>
    <source>
        <strain evidence="9 10">UWC36</strain>
    </source>
</reference>
<keyword evidence="7" id="KW-0812">Transmembrane</keyword>
<dbReference type="SMART" id="SM00387">
    <property type="entry name" value="HATPase_c"/>
    <property type="match status" value="1"/>
</dbReference>
<evidence type="ECO:0000256" key="4">
    <source>
        <dbReference type="ARBA" id="ARBA00022679"/>
    </source>
</evidence>
<dbReference type="SUPFAM" id="SSF55874">
    <property type="entry name" value="ATPase domain of HSP90 chaperone/DNA topoisomerase II/histidine kinase"/>
    <property type="match status" value="1"/>
</dbReference>
<keyword evidence="5" id="KW-0418">Kinase</keyword>
<evidence type="ECO:0000256" key="7">
    <source>
        <dbReference type="SAM" id="Phobius"/>
    </source>
</evidence>
<keyword evidence="7" id="KW-0472">Membrane</keyword>
<dbReference type="EC" id="2.7.13.3" evidence="2"/>
<dbReference type="SUPFAM" id="SSF47384">
    <property type="entry name" value="Homodimeric domain of signal transducing histidine kinase"/>
    <property type="match status" value="1"/>
</dbReference>
<dbReference type="InterPro" id="IPR004358">
    <property type="entry name" value="Sig_transdc_His_kin-like_C"/>
</dbReference>
<keyword evidence="4" id="KW-0808">Transferase</keyword>
<dbReference type="AlphaFoldDB" id="A0A0C1MW88"/>
<evidence type="ECO:0000313" key="10">
    <source>
        <dbReference type="Proteomes" id="UP000031258"/>
    </source>
</evidence>
<dbReference type="GO" id="GO:0005886">
    <property type="term" value="C:plasma membrane"/>
    <property type="evidence" value="ECO:0007669"/>
    <property type="project" value="TreeGrafter"/>
</dbReference>
<keyword evidence="6" id="KW-0175">Coiled coil</keyword>
<dbReference type="InterPro" id="IPR005467">
    <property type="entry name" value="His_kinase_dom"/>
</dbReference>
<evidence type="ECO:0000256" key="6">
    <source>
        <dbReference type="SAM" id="Coils"/>
    </source>
</evidence>
<dbReference type="Gene3D" id="3.30.565.10">
    <property type="entry name" value="Histidine kinase-like ATPase, C-terminal domain"/>
    <property type="match status" value="1"/>
</dbReference>
<dbReference type="EMBL" id="JSWE01000223">
    <property type="protein sequence ID" value="KIE04146.1"/>
    <property type="molecule type" value="Genomic_DNA"/>
</dbReference>
<feature type="coiled-coil region" evidence="6">
    <location>
        <begin position="361"/>
        <end position="388"/>
    </location>
</feature>
<evidence type="ECO:0000313" key="9">
    <source>
        <dbReference type="EMBL" id="KIE04146.1"/>
    </source>
</evidence>
<evidence type="ECO:0000256" key="5">
    <source>
        <dbReference type="ARBA" id="ARBA00022777"/>
    </source>
</evidence>
<keyword evidence="3" id="KW-0597">Phosphoprotein</keyword>
<dbReference type="PANTHER" id="PTHR43047">
    <property type="entry name" value="TWO-COMPONENT HISTIDINE PROTEIN KINASE"/>
    <property type="match status" value="1"/>
</dbReference>
<evidence type="ECO:0000256" key="2">
    <source>
        <dbReference type="ARBA" id="ARBA00012438"/>
    </source>
</evidence>
<dbReference type="Gene3D" id="1.10.287.130">
    <property type="match status" value="1"/>
</dbReference>
<dbReference type="PANTHER" id="PTHR43047:SF72">
    <property type="entry name" value="OSMOSENSING HISTIDINE PROTEIN KINASE SLN1"/>
    <property type="match status" value="1"/>
</dbReference>
<comment type="catalytic activity">
    <reaction evidence="1">
        <text>ATP + protein L-histidine = ADP + protein N-phospho-L-histidine.</text>
        <dbReference type="EC" id="2.7.13.3"/>
    </reaction>
</comment>
<dbReference type="Gene3D" id="6.10.340.10">
    <property type="match status" value="1"/>
</dbReference>
<accession>A0A0C1MW88</accession>
<dbReference type="STRING" id="86105.NF27_JF00240"/>
<evidence type="ECO:0000259" key="8">
    <source>
        <dbReference type="PROSITE" id="PS50109"/>
    </source>
</evidence>
<gene>
    <name evidence="9" type="ORF">NF27_JF00240</name>
</gene>
<keyword evidence="7" id="KW-1133">Transmembrane helix</keyword>
<feature type="transmembrane region" description="Helical" evidence="7">
    <location>
        <begin position="299"/>
        <end position="320"/>
    </location>
</feature>
<organism evidence="9 10">
    <name type="scientific">Candidatus Jidaibacter acanthamoebae</name>
    <dbReference type="NCBI Taxonomy" id="86105"/>
    <lineage>
        <taxon>Bacteria</taxon>
        <taxon>Pseudomonadati</taxon>
        <taxon>Pseudomonadota</taxon>
        <taxon>Alphaproteobacteria</taxon>
        <taxon>Rickettsiales</taxon>
        <taxon>Candidatus Midichloriaceae</taxon>
        <taxon>Candidatus Jidaibacter</taxon>
    </lineage>
</organism>
<dbReference type="InterPro" id="IPR003661">
    <property type="entry name" value="HisK_dim/P_dom"/>
</dbReference>
<name>A0A0C1MW88_9RICK</name>
<dbReference type="InterPro" id="IPR003594">
    <property type="entry name" value="HATPase_dom"/>
</dbReference>
<proteinExistence type="predicted"/>
<dbReference type="InterPro" id="IPR036890">
    <property type="entry name" value="HATPase_C_sf"/>
</dbReference>
<feature type="transmembrane region" description="Helical" evidence="7">
    <location>
        <begin position="21"/>
        <end position="38"/>
    </location>
</feature>